<dbReference type="PANTHER" id="PTHR31503">
    <property type="entry name" value="VACUOLAR CALCIUM ION TRANSPORTER"/>
    <property type="match status" value="1"/>
</dbReference>
<feature type="compositionally biased region" description="Acidic residues" evidence="9">
    <location>
        <begin position="852"/>
        <end position="862"/>
    </location>
</feature>
<keyword evidence="6 10" id="KW-1133">Transmembrane helix</keyword>
<evidence type="ECO:0000313" key="14">
    <source>
        <dbReference type="Proteomes" id="UP000245942"/>
    </source>
</evidence>
<dbReference type="GeneID" id="37015631"/>
<proteinExistence type="inferred from homology"/>
<feature type="transmembrane region" description="Helical" evidence="10">
    <location>
        <begin position="1138"/>
        <end position="1159"/>
    </location>
</feature>
<accession>A0A316U0J4</accession>
<feature type="transmembrane region" description="Helical" evidence="10">
    <location>
        <begin position="899"/>
        <end position="921"/>
    </location>
</feature>
<evidence type="ECO:0000256" key="3">
    <source>
        <dbReference type="ARBA" id="ARBA00022448"/>
    </source>
</evidence>
<feature type="region of interest" description="Disordered" evidence="9">
    <location>
        <begin position="765"/>
        <end position="864"/>
    </location>
</feature>
<feature type="compositionally biased region" description="Polar residues" evidence="9">
    <location>
        <begin position="217"/>
        <end position="232"/>
    </location>
</feature>
<evidence type="ECO:0000256" key="4">
    <source>
        <dbReference type="ARBA" id="ARBA00022553"/>
    </source>
</evidence>
<evidence type="ECO:0000256" key="1">
    <source>
        <dbReference type="ARBA" id="ARBA00004127"/>
    </source>
</evidence>
<dbReference type="Proteomes" id="UP000245942">
    <property type="component" value="Unassembled WGS sequence"/>
</dbReference>
<dbReference type="OrthoDB" id="16982at2759"/>
<feature type="transmembrane region" description="Helical" evidence="10">
    <location>
        <begin position="648"/>
        <end position="672"/>
    </location>
</feature>
<keyword evidence="4" id="KW-0597">Phosphoprotein</keyword>
<feature type="region of interest" description="Disordered" evidence="9">
    <location>
        <begin position="1339"/>
        <end position="1373"/>
    </location>
</feature>
<evidence type="ECO:0008006" key="15">
    <source>
        <dbReference type="Google" id="ProtNLM"/>
    </source>
</evidence>
<feature type="domain" description="Sodium/calcium exchanger membrane region" evidence="11">
    <location>
        <begin position="1074"/>
        <end position="1189"/>
    </location>
</feature>
<dbReference type="GO" id="GO:0005774">
    <property type="term" value="C:vacuolar membrane"/>
    <property type="evidence" value="ECO:0007669"/>
    <property type="project" value="UniProtKB-ARBA"/>
</dbReference>
<protein>
    <recommendedName>
        <fullName evidence="15">Calcium permease</fullName>
    </recommendedName>
</protein>
<feature type="transmembrane region" description="Helical" evidence="10">
    <location>
        <begin position="1107"/>
        <end position="1126"/>
    </location>
</feature>
<feature type="compositionally biased region" description="Basic and acidic residues" evidence="9">
    <location>
        <begin position="291"/>
        <end position="300"/>
    </location>
</feature>
<feature type="domain" description="Inner membrane component" evidence="12">
    <location>
        <begin position="646"/>
        <end position="696"/>
    </location>
</feature>
<evidence type="ECO:0000256" key="9">
    <source>
        <dbReference type="SAM" id="MobiDB-lite"/>
    </source>
</evidence>
<dbReference type="GO" id="GO:0012505">
    <property type="term" value="C:endomembrane system"/>
    <property type="evidence" value="ECO:0007669"/>
    <property type="project" value="UniProtKB-SubCell"/>
</dbReference>
<feature type="compositionally biased region" description="Low complexity" evidence="9">
    <location>
        <begin position="325"/>
        <end position="346"/>
    </location>
</feature>
<feature type="domain" description="Sodium/calcium exchanger membrane region" evidence="11">
    <location>
        <begin position="1469"/>
        <end position="1626"/>
    </location>
</feature>
<evidence type="ECO:0000256" key="8">
    <source>
        <dbReference type="ARBA" id="ARBA00023136"/>
    </source>
</evidence>
<keyword evidence="3" id="KW-0813">Transport</keyword>
<dbReference type="InterPro" id="IPR044880">
    <property type="entry name" value="NCX_ion-bd_dom_sf"/>
</dbReference>
<feature type="transmembrane region" description="Helical" evidence="10">
    <location>
        <begin position="1171"/>
        <end position="1191"/>
    </location>
</feature>
<dbReference type="RefSeq" id="XP_025345987.1">
    <property type="nucleotide sequence ID" value="XM_025493897.1"/>
</dbReference>
<feature type="transmembrane region" description="Helical" evidence="10">
    <location>
        <begin position="1580"/>
        <end position="1601"/>
    </location>
</feature>
<feature type="transmembrane region" description="Helical" evidence="10">
    <location>
        <begin position="1467"/>
        <end position="1484"/>
    </location>
</feature>
<keyword evidence="7" id="KW-0406">Ion transport</keyword>
<dbReference type="STRING" id="1684307.A0A316U0J4"/>
<keyword evidence="8 10" id="KW-0472">Membrane</keyword>
<name>A0A316U0J4_9BASI</name>
<dbReference type="PANTHER" id="PTHR31503:SF10">
    <property type="entry name" value="VNX1 PROTEIN"/>
    <property type="match status" value="1"/>
</dbReference>
<dbReference type="GO" id="GO:0006874">
    <property type="term" value="P:intracellular calcium ion homeostasis"/>
    <property type="evidence" value="ECO:0007669"/>
    <property type="project" value="TreeGrafter"/>
</dbReference>
<comment type="subcellular location">
    <subcellularLocation>
        <location evidence="1">Endomembrane system</location>
        <topology evidence="1">Multi-pass membrane protein</topology>
    </subcellularLocation>
</comment>
<feature type="compositionally biased region" description="Low complexity" evidence="9">
    <location>
        <begin position="486"/>
        <end position="497"/>
    </location>
</feature>
<evidence type="ECO:0000256" key="10">
    <source>
        <dbReference type="SAM" id="Phobius"/>
    </source>
</evidence>
<feature type="region of interest" description="Disordered" evidence="9">
    <location>
        <begin position="1"/>
        <end position="586"/>
    </location>
</feature>
<keyword evidence="14" id="KW-1185">Reference proteome</keyword>
<feature type="transmembrane region" description="Helical" evidence="10">
    <location>
        <begin position="1504"/>
        <end position="1527"/>
    </location>
</feature>
<dbReference type="Pfam" id="PF01699">
    <property type="entry name" value="Na_Ca_ex"/>
    <property type="match status" value="2"/>
</dbReference>
<organism evidence="13 14">
    <name type="scientific">Pseudomicrostroma glucosiphilum</name>
    <dbReference type="NCBI Taxonomy" id="1684307"/>
    <lineage>
        <taxon>Eukaryota</taxon>
        <taxon>Fungi</taxon>
        <taxon>Dikarya</taxon>
        <taxon>Basidiomycota</taxon>
        <taxon>Ustilaginomycotina</taxon>
        <taxon>Exobasidiomycetes</taxon>
        <taxon>Microstromatales</taxon>
        <taxon>Microstromatales incertae sedis</taxon>
        <taxon>Pseudomicrostroma</taxon>
    </lineage>
</organism>
<feature type="compositionally biased region" description="Low complexity" evidence="9">
    <location>
        <begin position="7"/>
        <end position="41"/>
    </location>
</feature>
<evidence type="ECO:0000256" key="5">
    <source>
        <dbReference type="ARBA" id="ARBA00022692"/>
    </source>
</evidence>
<reference evidence="13 14" key="1">
    <citation type="journal article" date="2018" name="Mol. Biol. Evol.">
        <title>Broad Genomic Sampling Reveals a Smut Pathogenic Ancestry of the Fungal Clade Ustilaginomycotina.</title>
        <authorList>
            <person name="Kijpornyongpan T."/>
            <person name="Mondo S.J."/>
            <person name="Barry K."/>
            <person name="Sandor L."/>
            <person name="Lee J."/>
            <person name="Lipzen A."/>
            <person name="Pangilinan J."/>
            <person name="LaButti K."/>
            <person name="Hainaut M."/>
            <person name="Henrissat B."/>
            <person name="Grigoriev I.V."/>
            <person name="Spatafora J.W."/>
            <person name="Aime M.C."/>
        </authorList>
    </citation>
    <scope>NUCLEOTIDE SEQUENCE [LARGE SCALE GENOMIC DNA]</scope>
    <source>
        <strain evidence="13 14">MCA 4718</strain>
    </source>
</reference>
<dbReference type="Pfam" id="PF03733">
    <property type="entry name" value="YccF"/>
    <property type="match status" value="1"/>
</dbReference>
<evidence type="ECO:0000256" key="2">
    <source>
        <dbReference type="ARBA" id="ARBA00008170"/>
    </source>
</evidence>
<evidence type="ECO:0000256" key="7">
    <source>
        <dbReference type="ARBA" id="ARBA00023065"/>
    </source>
</evidence>
<feature type="transmembrane region" description="Helical" evidence="10">
    <location>
        <begin position="941"/>
        <end position="958"/>
    </location>
</feature>
<evidence type="ECO:0000259" key="12">
    <source>
        <dbReference type="Pfam" id="PF03733"/>
    </source>
</evidence>
<sequence>MSGSNDPASPSSPSRPAAIPTSASASASATASATATAVPRPSAERTGSASEIHSLSTTPRQSHILSSGPSTGATSSQPPRSQSALMPGSTDSSAANSPSVSRANRAAAPAGLGLRPSMQATFSTPAAGGSGAGPSGSLNAKDWAFNEEGGTAGIGRGLPARNPNTRPRGGSSVRETSMSGAGRRGLSAYGMSDADRRSISGLSASEVDGDESEDGQPATNTQSAGRSSSRNTAAAPRAPSKQQRPGTLNRSESRGRRPSYLTRSSDLPDYLDDTDPNAFGPLDEDDDEVVPYDRGEELVRRRMKARQKEKRKKEKEAEKEKRRTLLLPSGSRPTSPRPRPTSMLPSGQPTSPGSQQLQMDREGRPTFVPLPRQGGSGGEPWLLSPAHMGSASSPGPSFTSVLQGGGNMGGSYPSPHSHIRRPVAGRASGLAGGPASGGPGTGAPSTRGRGIGSTQRAPSAQAALPSQDGDRSQSRQRDIFSERPQSIATDSSVSASSFDEGEEGGEDEGEGDHLADLNVDVEEGKAYAADLRNRAAEGQRKREMSTQEIEQEGDEEEVAIVDDEELDGDGDETPEGGDSSSSGDIEPEDVEYTLKDRQDAINIEHPFGLPIWKPALYKKSRTITRNAENALHSIPSRAAERHFLPGNILWTLIFGVWLSIICGIASVLLRLVPFGGSRYARVTLELAGYLFWPFGKYVEVEISPHNVERAAGGDPAGKYNFIDQEGGSAFDDCWQNGGHGECDQPEETYTNEFTPVAARYPHDHQHRVPFNSRPSRPSSRDVTLVNPVTPGDEPATGSSSAGSSNGEANHTFGTARQPSNSKGGSPETLPLLGKGKGRDGYGATSGGAAGSDGDEEADSADDDATRIERECDLYEYVVDSRGRDVGFGKRWLGSIAYGLVFWLIIAPVLGLICLACWGLVVTIPMAKLNWVLLKNLATHPLALHFGSAPAAAAALASANGEACATPSKGQPDTSLDKAKRLLQPLRPGQFASRSKSWGGSPSSRGLRKSKILLCTYRAIGLQYYKYTVGGVNILFVNTLPFVGFTILDFFFLLPYVEKHDMHSGFAGWVSGQGVIFICALGSVIPLSYFIGMAVASISAQSSIGMGAVINATFGSIIEIILYGIALTQEKARLVEGSIIGSILAGVLLMPGLSMCSGATRRKEQRFNARSAGVTSTMLIMAIIGILTPTLFYQIYGTFQLTCTGCPADPAAEVDWTCKRCFYEHVPPATDPFYQENVKGLMYTCTVILVLSYGIGLWFSLRTHASQIWQNSLPAPALAAAAGQQQPTAGATGQLGNDPLATAGNSVQIPSAQRASVYKRLLPPHLAQAVLPTSQRVASQPTFSATGGQSRLSSAVGRTEGSITSQEPPPLRLPESFSQEEYAKAMAFTASAFQTAIRQHQQEQQASGASSATMQPAPAAARRSVQSANQAMPHGGHQGHQRELSMAPVEAEDAGGHGGHDAPSWSRVVSLTVLLSCTVLYAIIAEILVDVVDVVLDGSGIDEKFLGITLFALVPNTTEFMNAVSFAINGNIALSMEIGSAYALQVCLIQIPAMVAFSAYYNRPGGTTVGGGHLEHRSFTLIFPRWDVIAIIFSVFLLTYTYIEARSNYYRGSICILSYLVLVAGFFFAPPTGDVEAPGDGAPEDFVGTALVNVVRSGMELNWVQWASALVGALWTR</sequence>
<dbReference type="EMBL" id="KZ819334">
    <property type="protein sequence ID" value="PWN18827.1"/>
    <property type="molecule type" value="Genomic_DNA"/>
</dbReference>
<evidence type="ECO:0000313" key="13">
    <source>
        <dbReference type="EMBL" id="PWN18827.1"/>
    </source>
</evidence>
<feature type="transmembrane region" description="Helical" evidence="10">
    <location>
        <begin position="1240"/>
        <end position="1260"/>
    </location>
</feature>
<keyword evidence="5 10" id="KW-0812">Transmembrane</keyword>
<feature type="transmembrane region" description="Helical" evidence="10">
    <location>
        <begin position="1608"/>
        <end position="1628"/>
    </location>
</feature>
<feature type="compositionally biased region" description="Polar residues" evidence="9">
    <location>
        <begin position="45"/>
        <end position="102"/>
    </location>
</feature>
<feature type="compositionally biased region" description="Gly residues" evidence="9">
    <location>
        <begin position="430"/>
        <end position="441"/>
    </location>
</feature>
<feature type="compositionally biased region" description="Low complexity" evidence="9">
    <location>
        <begin position="797"/>
        <end position="809"/>
    </location>
</feature>
<feature type="compositionally biased region" description="Basic and acidic residues" evidence="9">
    <location>
        <begin position="468"/>
        <end position="481"/>
    </location>
</feature>
<feature type="compositionally biased region" description="Basic and acidic residues" evidence="9">
    <location>
        <begin position="314"/>
        <end position="323"/>
    </location>
</feature>
<feature type="transmembrane region" description="Helical" evidence="10">
    <location>
        <begin position="1073"/>
        <end position="1095"/>
    </location>
</feature>
<dbReference type="InterPro" id="IPR005185">
    <property type="entry name" value="YccF"/>
</dbReference>
<feature type="compositionally biased region" description="Polar residues" evidence="9">
    <location>
        <begin position="1339"/>
        <end position="1352"/>
    </location>
</feature>
<feature type="transmembrane region" description="Helical" evidence="10">
    <location>
        <begin position="1031"/>
        <end position="1053"/>
    </location>
</feature>
<feature type="transmembrane region" description="Helical" evidence="10">
    <location>
        <begin position="1539"/>
        <end position="1560"/>
    </location>
</feature>
<feature type="compositionally biased region" description="Acidic residues" evidence="9">
    <location>
        <begin position="499"/>
        <end position="510"/>
    </location>
</feature>
<dbReference type="Gene3D" id="1.20.1420.30">
    <property type="entry name" value="NCX, central ion-binding region"/>
    <property type="match status" value="2"/>
</dbReference>
<evidence type="ECO:0000256" key="6">
    <source>
        <dbReference type="ARBA" id="ARBA00022989"/>
    </source>
</evidence>
<feature type="compositionally biased region" description="Basic and acidic residues" evidence="9">
    <location>
        <begin position="531"/>
        <end position="545"/>
    </location>
</feature>
<dbReference type="FunFam" id="1.20.1420.30:FF:000014">
    <property type="entry name" value="Cation/H+ exchanger protein 2"/>
    <property type="match status" value="1"/>
</dbReference>
<feature type="compositionally biased region" description="Polar residues" evidence="9">
    <location>
        <begin position="347"/>
        <end position="358"/>
    </location>
</feature>
<feature type="compositionally biased region" description="Low complexity" evidence="9">
    <location>
        <begin position="1283"/>
        <end position="1295"/>
    </location>
</feature>
<feature type="region of interest" description="Disordered" evidence="9">
    <location>
        <begin position="1283"/>
        <end position="1303"/>
    </location>
</feature>
<dbReference type="InterPro" id="IPR004713">
    <property type="entry name" value="CaH_exchang"/>
</dbReference>
<feature type="compositionally biased region" description="Polar residues" evidence="9">
    <location>
        <begin position="240"/>
        <end position="250"/>
    </location>
</feature>
<dbReference type="InterPro" id="IPR004837">
    <property type="entry name" value="NaCa_Exmemb"/>
</dbReference>
<feature type="region of interest" description="Disordered" evidence="9">
    <location>
        <begin position="1396"/>
        <end position="1460"/>
    </location>
</feature>
<feature type="compositionally biased region" description="Acidic residues" evidence="9">
    <location>
        <begin position="549"/>
        <end position="575"/>
    </location>
</feature>
<feature type="compositionally biased region" description="Polar residues" evidence="9">
    <location>
        <begin position="811"/>
        <end position="823"/>
    </location>
</feature>
<evidence type="ECO:0000259" key="11">
    <source>
        <dbReference type="Pfam" id="PF01699"/>
    </source>
</evidence>
<dbReference type="GO" id="GO:0015369">
    <property type="term" value="F:calcium:proton antiporter activity"/>
    <property type="evidence" value="ECO:0007669"/>
    <property type="project" value="TreeGrafter"/>
</dbReference>
<feature type="compositionally biased region" description="Polar residues" evidence="9">
    <location>
        <begin position="390"/>
        <end position="402"/>
    </location>
</feature>
<gene>
    <name evidence="13" type="ORF">BCV69DRAFT_295125</name>
</gene>
<comment type="similarity">
    <text evidence="2">Belongs to the Ca(2+):cation antiporter (CaCA) (TC 2.A.19) family.</text>
</comment>
<feature type="compositionally biased region" description="Low complexity" evidence="9">
    <location>
        <begin position="1401"/>
        <end position="1411"/>
    </location>
</feature>
<feature type="compositionally biased region" description="Basic residues" evidence="9">
    <location>
        <begin position="301"/>
        <end position="313"/>
    </location>
</feature>